<dbReference type="Gene3D" id="3.30.1330.60">
    <property type="entry name" value="OmpA-like domain"/>
    <property type="match status" value="1"/>
</dbReference>
<dbReference type="Pfam" id="PF13677">
    <property type="entry name" value="MotB_plug"/>
    <property type="match status" value="1"/>
</dbReference>
<keyword evidence="5 9" id="KW-1133">Transmembrane helix</keyword>
<dbReference type="Pfam" id="PF00691">
    <property type="entry name" value="OmpA"/>
    <property type="match status" value="1"/>
</dbReference>
<evidence type="ECO:0000256" key="9">
    <source>
        <dbReference type="SAM" id="Phobius"/>
    </source>
</evidence>
<dbReference type="Proteomes" id="UP000239648">
    <property type="component" value="Unassembled WGS sequence"/>
</dbReference>
<comment type="caution">
    <text evidence="12">The sequence shown here is derived from an EMBL/GenBank/DDBJ whole genome shotgun (WGS) entry which is preliminary data.</text>
</comment>
<accession>A0A2S6GAT4</accession>
<dbReference type="PANTHER" id="PTHR30329:SF20">
    <property type="entry name" value="EXPORTED PROTEIN"/>
    <property type="match status" value="1"/>
</dbReference>
<evidence type="ECO:0000313" key="12">
    <source>
        <dbReference type="EMBL" id="PPK56494.1"/>
    </source>
</evidence>
<feature type="domain" description="OmpA-like" evidence="10">
    <location>
        <begin position="121"/>
        <end position="241"/>
    </location>
</feature>
<keyword evidence="6 7" id="KW-0472">Membrane</keyword>
<reference evidence="11 14" key="1">
    <citation type="submission" date="2018-02" db="EMBL/GenBank/DDBJ databases">
        <title>Deep subsurface shale carbon reservoir microbial communities from Ohio and West Virginia, USA.</title>
        <authorList>
            <person name="Wrighton K."/>
        </authorList>
    </citation>
    <scope>NUCLEOTIDE SEQUENCE [LARGE SCALE GENOMIC DNA]</scope>
    <source>
        <strain evidence="11 14">UTICA-S1B6</strain>
    </source>
</reference>
<evidence type="ECO:0000256" key="8">
    <source>
        <dbReference type="SAM" id="MobiDB-lite"/>
    </source>
</evidence>
<evidence type="ECO:0000256" key="7">
    <source>
        <dbReference type="PROSITE-ProRule" id="PRU00473"/>
    </source>
</evidence>
<dbReference type="EMBL" id="PTIU01000001">
    <property type="protein sequence ID" value="PPK56494.1"/>
    <property type="molecule type" value="Genomic_DNA"/>
</dbReference>
<comment type="similarity">
    <text evidence="2">Belongs to the MotB family.</text>
</comment>
<evidence type="ECO:0000256" key="4">
    <source>
        <dbReference type="ARBA" id="ARBA00022692"/>
    </source>
</evidence>
<feature type="compositionally biased region" description="Low complexity" evidence="8">
    <location>
        <begin position="71"/>
        <end position="85"/>
    </location>
</feature>
<keyword evidence="4 9" id="KW-0812">Transmembrane</keyword>
<dbReference type="PROSITE" id="PS51123">
    <property type="entry name" value="OMPA_2"/>
    <property type="match status" value="1"/>
</dbReference>
<dbReference type="InterPro" id="IPR050330">
    <property type="entry name" value="Bact_OuterMem_StrucFunc"/>
</dbReference>
<evidence type="ECO:0000256" key="5">
    <source>
        <dbReference type="ARBA" id="ARBA00022989"/>
    </source>
</evidence>
<dbReference type="InterPro" id="IPR025713">
    <property type="entry name" value="MotB-like_N_dom"/>
</dbReference>
<keyword evidence="14" id="KW-1185">Reference proteome</keyword>
<evidence type="ECO:0000313" key="13">
    <source>
        <dbReference type="Proteomes" id="UP000239446"/>
    </source>
</evidence>
<comment type="subcellular location">
    <subcellularLocation>
        <location evidence="1">Cell membrane</location>
        <topology evidence="1">Single-pass membrane protein</topology>
    </subcellularLocation>
</comment>
<evidence type="ECO:0000313" key="14">
    <source>
        <dbReference type="Proteomes" id="UP000239648"/>
    </source>
</evidence>
<dbReference type="RefSeq" id="WP_181049615.1">
    <property type="nucleotide sequence ID" value="NZ_PTIT01000001.1"/>
</dbReference>
<sequence>MPDLDQGGSRVARRSDSLKIPLVRSTDEDGWLMTYLDVITLLLVMFVVMLAFSGGPSGIPGSSKTPETVQASAAPASDPEPAVAPGTAGPALDPMAAFAGEALRFLQEAGLAEQVDVVLQEGGVNLRIGSEILFASGTATLSNDGMSQLEKLVPLLSETDYQLMVAGHTDNIPISGPRYPSNWELSSARAGSVVRLFESQGISPARMQATGFADTRPLARNDTERGRARNRRVELVLQPPVDNTDS</sequence>
<name>A0A2S6GAT4_9GAMM</name>
<evidence type="ECO:0000259" key="10">
    <source>
        <dbReference type="PROSITE" id="PS51123"/>
    </source>
</evidence>
<dbReference type="GO" id="GO:0005886">
    <property type="term" value="C:plasma membrane"/>
    <property type="evidence" value="ECO:0007669"/>
    <property type="project" value="UniProtKB-SubCell"/>
</dbReference>
<dbReference type="SUPFAM" id="SSF103088">
    <property type="entry name" value="OmpA-like"/>
    <property type="match status" value="1"/>
</dbReference>
<dbReference type="Proteomes" id="UP000239446">
    <property type="component" value="Unassembled WGS sequence"/>
</dbReference>
<evidence type="ECO:0000313" key="11">
    <source>
        <dbReference type="EMBL" id="PPK53680.1"/>
    </source>
</evidence>
<proteinExistence type="inferred from homology"/>
<evidence type="ECO:0000256" key="6">
    <source>
        <dbReference type="ARBA" id="ARBA00023136"/>
    </source>
</evidence>
<organism evidence="12 13">
    <name type="scientific">Marinobacter persicus</name>
    <dbReference type="NCBI Taxonomy" id="930118"/>
    <lineage>
        <taxon>Bacteria</taxon>
        <taxon>Pseudomonadati</taxon>
        <taxon>Pseudomonadota</taxon>
        <taxon>Gammaproteobacteria</taxon>
        <taxon>Pseudomonadales</taxon>
        <taxon>Marinobacteraceae</taxon>
        <taxon>Marinobacter</taxon>
    </lineage>
</organism>
<dbReference type="EMBL" id="PTIT01000001">
    <property type="protein sequence ID" value="PPK53680.1"/>
    <property type="molecule type" value="Genomic_DNA"/>
</dbReference>
<feature type="region of interest" description="Disordered" evidence="8">
    <location>
        <begin position="59"/>
        <end position="89"/>
    </location>
</feature>
<dbReference type="InterPro" id="IPR036737">
    <property type="entry name" value="OmpA-like_sf"/>
</dbReference>
<dbReference type="CDD" id="cd07185">
    <property type="entry name" value="OmpA_C-like"/>
    <property type="match status" value="1"/>
</dbReference>
<keyword evidence="3" id="KW-1003">Cell membrane</keyword>
<reference evidence="12 13" key="2">
    <citation type="submission" date="2018-02" db="EMBL/GenBank/DDBJ databases">
        <title>Subsurface microbial communities from deep shales in Ohio and West Virginia, USA.</title>
        <authorList>
            <person name="Wrighton K."/>
        </authorList>
    </citation>
    <scope>NUCLEOTIDE SEQUENCE [LARGE SCALE GENOMIC DNA]</scope>
    <source>
        <strain evidence="12 13">UTICA-S1B9</strain>
    </source>
</reference>
<dbReference type="PANTHER" id="PTHR30329">
    <property type="entry name" value="STATOR ELEMENT OF FLAGELLAR MOTOR COMPLEX"/>
    <property type="match status" value="1"/>
</dbReference>
<dbReference type="InterPro" id="IPR006665">
    <property type="entry name" value="OmpA-like"/>
</dbReference>
<gene>
    <name evidence="12" type="ORF">B0H24_1001194</name>
    <name evidence="11" type="ORF">BY455_101194</name>
</gene>
<feature type="transmembrane region" description="Helical" evidence="9">
    <location>
        <begin position="32"/>
        <end position="52"/>
    </location>
</feature>
<evidence type="ECO:0000256" key="1">
    <source>
        <dbReference type="ARBA" id="ARBA00004162"/>
    </source>
</evidence>
<protein>
    <submittedName>
        <fullName evidence="12">Chemotaxis protein MotB</fullName>
    </submittedName>
</protein>
<evidence type="ECO:0000256" key="2">
    <source>
        <dbReference type="ARBA" id="ARBA00008914"/>
    </source>
</evidence>
<evidence type="ECO:0000256" key="3">
    <source>
        <dbReference type="ARBA" id="ARBA00022475"/>
    </source>
</evidence>
<dbReference type="AlphaFoldDB" id="A0A2S6GAT4"/>